<dbReference type="Proteomes" id="UP000602124">
    <property type="component" value="Unassembled WGS sequence"/>
</dbReference>
<dbReference type="AlphaFoldDB" id="A0A934IX07"/>
<reference evidence="1" key="1">
    <citation type="submission" date="2020-12" db="EMBL/GenBank/DDBJ databases">
        <title>Devosia sp. MSA67 isolated from Mo River.</title>
        <authorList>
            <person name="Ma F."/>
            <person name="Zi Z."/>
        </authorList>
    </citation>
    <scope>NUCLEOTIDE SEQUENCE</scope>
    <source>
        <strain evidence="1">MSA67</strain>
    </source>
</reference>
<comment type="caution">
    <text evidence="1">The sequence shown here is derived from an EMBL/GenBank/DDBJ whole genome shotgun (WGS) entry which is preliminary data.</text>
</comment>
<dbReference type="EMBL" id="JAEKMH010000001">
    <property type="protein sequence ID" value="MBJ3783852.1"/>
    <property type="molecule type" value="Genomic_DNA"/>
</dbReference>
<protein>
    <submittedName>
        <fullName evidence="1">Uncharacterized protein</fullName>
    </submittedName>
</protein>
<sequence length="61" mass="6925">MSKTEIRMERADTRFRRPGSERRIKVPGMTEYYGNDDPTAIAKALRAKSELGALERKLAAN</sequence>
<name>A0A934IX07_9HYPH</name>
<accession>A0A934IX07</accession>
<gene>
    <name evidence="1" type="ORF">JEQ47_03885</name>
</gene>
<evidence type="ECO:0000313" key="1">
    <source>
        <dbReference type="EMBL" id="MBJ3783852.1"/>
    </source>
</evidence>
<keyword evidence="2" id="KW-1185">Reference proteome</keyword>
<evidence type="ECO:0000313" key="2">
    <source>
        <dbReference type="Proteomes" id="UP000602124"/>
    </source>
</evidence>
<proteinExistence type="predicted"/>
<dbReference type="RefSeq" id="WP_198875064.1">
    <property type="nucleotide sequence ID" value="NZ_JAEKMH010000001.1"/>
</dbReference>
<organism evidence="1 2">
    <name type="scientific">Devosia sediminis</name>
    <dbReference type="NCBI Taxonomy" id="2798801"/>
    <lineage>
        <taxon>Bacteria</taxon>
        <taxon>Pseudomonadati</taxon>
        <taxon>Pseudomonadota</taxon>
        <taxon>Alphaproteobacteria</taxon>
        <taxon>Hyphomicrobiales</taxon>
        <taxon>Devosiaceae</taxon>
        <taxon>Devosia</taxon>
    </lineage>
</organism>